<dbReference type="AlphaFoldDB" id="A0A4V2UZI0"/>
<evidence type="ECO:0000313" key="1">
    <source>
        <dbReference type="EMBL" id="TCT11418.1"/>
    </source>
</evidence>
<organism evidence="1 2">
    <name type="scientific">Tepidamorphus gemmatus</name>
    <dbReference type="NCBI Taxonomy" id="747076"/>
    <lineage>
        <taxon>Bacteria</taxon>
        <taxon>Pseudomonadati</taxon>
        <taxon>Pseudomonadota</taxon>
        <taxon>Alphaproteobacteria</taxon>
        <taxon>Hyphomicrobiales</taxon>
        <taxon>Tepidamorphaceae</taxon>
        <taxon>Tepidamorphus</taxon>
    </lineage>
</organism>
<name>A0A4V2UZI0_9HYPH</name>
<proteinExistence type="predicted"/>
<evidence type="ECO:0008006" key="3">
    <source>
        <dbReference type="Google" id="ProtNLM"/>
    </source>
</evidence>
<gene>
    <name evidence="1" type="ORF">EDC22_104178</name>
</gene>
<dbReference type="InterPro" id="IPR029063">
    <property type="entry name" value="SAM-dependent_MTases_sf"/>
</dbReference>
<comment type="caution">
    <text evidence="1">The sequence shown here is derived from an EMBL/GenBank/DDBJ whole genome shotgun (WGS) entry which is preliminary data.</text>
</comment>
<reference evidence="1 2" key="1">
    <citation type="submission" date="2019-03" db="EMBL/GenBank/DDBJ databases">
        <title>Genomic Encyclopedia of Type Strains, Phase IV (KMG-IV): sequencing the most valuable type-strain genomes for metagenomic binning, comparative biology and taxonomic classification.</title>
        <authorList>
            <person name="Goeker M."/>
        </authorList>
    </citation>
    <scope>NUCLEOTIDE SEQUENCE [LARGE SCALE GENOMIC DNA]</scope>
    <source>
        <strain evidence="1 2">DSM 19345</strain>
    </source>
</reference>
<dbReference type="RefSeq" id="WP_132806176.1">
    <property type="nucleotide sequence ID" value="NZ_SMAK01000004.1"/>
</dbReference>
<protein>
    <recommendedName>
        <fullName evidence="3">Methyltransferase family protein</fullName>
    </recommendedName>
</protein>
<dbReference type="EMBL" id="SMAK01000004">
    <property type="protein sequence ID" value="TCT11418.1"/>
    <property type="molecule type" value="Genomic_DNA"/>
</dbReference>
<dbReference type="OrthoDB" id="7628122at2"/>
<keyword evidence="2" id="KW-1185">Reference proteome</keyword>
<dbReference type="SUPFAM" id="SSF53335">
    <property type="entry name" value="S-adenosyl-L-methionine-dependent methyltransferases"/>
    <property type="match status" value="1"/>
</dbReference>
<sequence>MAVPDAPAGTWEDFIVLNSGVDKHFEVLPKAADHMATDTRLSWWTKLDYAAALARDTWPLPKTEDREGYYGSDHFSYWASGLSDARMLIDTAREMQVPLGTYLDLGCASGRVTRHTALEVQEMKTYGCDINRLHVEWCNRFLPRR</sequence>
<evidence type="ECO:0000313" key="2">
    <source>
        <dbReference type="Proteomes" id="UP000295678"/>
    </source>
</evidence>
<accession>A0A4V2UZI0</accession>
<dbReference type="Gene3D" id="3.40.50.150">
    <property type="entry name" value="Vaccinia Virus protein VP39"/>
    <property type="match status" value="1"/>
</dbReference>
<dbReference type="Proteomes" id="UP000295678">
    <property type="component" value="Unassembled WGS sequence"/>
</dbReference>